<protein>
    <recommendedName>
        <fullName evidence="3">Phage tail assembly protein</fullName>
    </recommendedName>
</protein>
<organism evidence="1 2">
    <name type="scientific">Pseudoneobacillus rhizosphaerae</name>
    <dbReference type="NCBI Taxonomy" id="2880968"/>
    <lineage>
        <taxon>Bacteria</taxon>
        <taxon>Bacillati</taxon>
        <taxon>Bacillota</taxon>
        <taxon>Bacilli</taxon>
        <taxon>Bacillales</taxon>
        <taxon>Bacillaceae</taxon>
        <taxon>Pseudoneobacillus</taxon>
    </lineage>
</organism>
<gene>
    <name evidence="1" type="ORF">NEOCIP111885_01746</name>
</gene>
<accession>A0A9C7G8Z9</accession>
<evidence type="ECO:0000313" key="1">
    <source>
        <dbReference type="EMBL" id="CAG9608054.1"/>
    </source>
</evidence>
<dbReference type="Pfam" id="PF23857">
    <property type="entry name" value="Phage_TAC_19"/>
    <property type="match status" value="1"/>
</dbReference>
<reference evidence="1" key="1">
    <citation type="submission" date="2021-10" db="EMBL/GenBank/DDBJ databases">
        <authorList>
            <person name="Criscuolo A."/>
        </authorList>
    </citation>
    <scope>NUCLEOTIDE SEQUENCE</scope>
    <source>
        <strain evidence="1">CIP111885</strain>
    </source>
</reference>
<evidence type="ECO:0008006" key="3">
    <source>
        <dbReference type="Google" id="ProtNLM"/>
    </source>
</evidence>
<keyword evidence="2" id="KW-1185">Reference proteome</keyword>
<evidence type="ECO:0000313" key="2">
    <source>
        <dbReference type="Proteomes" id="UP000789845"/>
    </source>
</evidence>
<dbReference type="InterPro" id="IPR057006">
    <property type="entry name" value="Phage_TAC_19"/>
</dbReference>
<dbReference type="AlphaFoldDB" id="A0A9C7G8Z9"/>
<dbReference type="NCBIfam" id="NF047360">
    <property type="entry name" value="tail_chap_PVL"/>
    <property type="match status" value="1"/>
</dbReference>
<dbReference type="EMBL" id="CAKJTG010000008">
    <property type="protein sequence ID" value="CAG9608054.1"/>
    <property type="molecule type" value="Genomic_DNA"/>
</dbReference>
<proteinExistence type="predicted"/>
<comment type="caution">
    <text evidence="1">The sequence shown here is derived from an EMBL/GenBank/DDBJ whole genome shotgun (WGS) entry which is preliminary data.</text>
</comment>
<dbReference type="Proteomes" id="UP000789845">
    <property type="component" value="Unassembled WGS sequence"/>
</dbReference>
<dbReference type="RefSeq" id="WP_230496305.1">
    <property type="nucleotide sequence ID" value="NZ_CAKJTG010000008.1"/>
</dbReference>
<sequence>MQITLKIDGKDKTFTNDFIPGRIFRNALLLNKKMKEEGSDLTAELFDELVEFCVVTFGKRFTLDEFWDGIDARHLDSEVMRIYNDVLSFGGLSVPSDEGNDLGK</sequence>
<name>A0A9C7G8Z9_9BACI</name>